<dbReference type="Proteomes" id="UP000002308">
    <property type="component" value="Chromosome"/>
</dbReference>
<protein>
    <recommendedName>
        <fullName evidence="4">Major facilitator superfamily MFS_1</fullName>
    </recommendedName>
</protein>
<keyword evidence="1" id="KW-0812">Transmembrane</keyword>
<dbReference type="RefSeq" id="WP_012715927.1">
    <property type="nucleotide sequence ID" value="NC_012622.1"/>
</dbReference>
<evidence type="ECO:0000313" key="2">
    <source>
        <dbReference type="EMBL" id="ACP45144.1"/>
    </source>
</evidence>
<dbReference type="EMBL" id="CP001403">
    <property type="protein sequence ID" value="ACP45144.1"/>
    <property type="molecule type" value="Genomic_DNA"/>
</dbReference>
<dbReference type="GeneID" id="7807042"/>
<reference evidence="2 3" key="1">
    <citation type="journal article" date="2009" name="Proc. Natl. Acad. Sci. U.S.A.">
        <title>Biogeography of the Sulfolobus islandicus pan-genome.</title>
        <authorList>
            <person name="Reno M.L."/>
            <person name="Held N.L."/>
            <person name="Fields C.J."/>
            <person name="Burke P.V."/>
            <person name="Whitaker R.J."/>
        </authorList>
    </citation>
    <scope>NUCLEOTIDE SEQUENCE [LARGE SCALE GENOMIC DNA]</scope>
    <source>
        <strain evidence="3">Y.G.57.14 / Yellowstone #1</strain>
    </source>
</reference>
<dbReference type="HOGENOM" id="CLU_1302674_0_0_2"/>
<keyword evidence="1" id="KW-0472">Membrane</keyword>
<feature type="transmembrane region" description="Helical" evidence="1">
    <location>
        <begin position="82"/>
        <end position="111"/>
    </location>
</feature>
<keyword evidence="1" id="KW-1133">Transmembrane helix</keyword>
<accession>C3NCR6</accession>
<feature type="transmembrane region" description="Helical" evidence="1">
    <location>
        <begin position="161"/>
        <end position="180"/>
    </location>
</feature>
<dbReference type="SUPFAM" id="SSF103473">
    <property type="entry name" value="MFS general substrate transporter"/>
    <property type="match status" value="1"/>
</dbReference>
<dbReference type="InterPro" id="IPR036259">
    <property type="entry name" value="MFS_trans_sf"/>
</dbReference>
<dbReference type="AlphaFoldDB" id="C3NCR6"/>
<sequence>MDWKVLHNVRLYFIQHFIQPFVIISIVFPAYLFLYANNPVLVGLLLSVAYVLGHLSIVAGFLTDYILNTRRYDLILSLLSGLTFTLSSFFFSASITFIFITYTVLGVIHSLKGTNHIKVLRGLVNTPSEYRTVWILLNMIRLASAITLLNITFFWLGVKYLLLLLGLFMLFIHTPLIFFIKYPKGTGNAKLVFSLTFSVIQKERDCVILFY</sequence>
<evidence type="ECO:0008006" key="4">
    <source>
        <dbReference type="Google" id="ProtNLM"/>
    </source>
</evidence>
<feature type="transmembrane region" description="Helical" evidence="1">
    <location>
        <begin position="12"/>
        <end position="34"/>
    </location>
</feature>
<name>C3NCR6_SACI7</name>
<organism evidence="2 3">
    <name type="scientific">Saccharolobus islandicus (strain Y.G.57.14 / Yellowstone #1)</name>
    <name type="common">Sulfolobus islandicus</name>
    <dbReference type="NCBI Taxonomy" id="439386"/>
    <lineage>
        <taxon>Archaea</taxon>
        <taxon>Thermoproteota</taxon>
        <taxon>Thermoprotei</taxon>
        <taxon>Sulfolobales</taxon>
        <taxon>Sulfolobaceae</taxon>
        <taxon>Saccharolobus</taxon>
    </lineage>
</organism>
<feature type="transmembrane region" description="Helical" evidence="1">
    <location>
        <begin position="132"/>
        <end position="155"/>
    </location>
</feature>
<evidence type="ECO:0000313" key="3">
    <source>
        <dbReference type="Proteomes" id="UP000002308"/>
    </source>
</evidence>
<proteinExistence type="predicted"/>
<evidence type="ECO:0000256" key="1">
    <source>
        <dbReference type="SAM" id="Phobius"/>
    </source>
</evidence>
<gene>
    <name evidence="2" type="ordered locus">YG5714_0864</name>
</gene>
<dbReference type="KEGG" id="siy:YG5714_0864"/>
<feature type="transmembrane region" description="Helical" evidence="1">
    <location>
        <begin position="41"/>
        <end position="62"/>
    </location>
</feature>